<name>A0A0E9X8J3_ANGAN</name>
<proteinExistence type="predicted"/>
<evidence type="ECO:0000313" key="1">
    <source>
        <dbReference type="EMBL" id="JAH99067.1"/>
    </source>
</evidence>
<reference evidence="1" key="1">
    <citation type="submission" date="2014-11" db="EMBL/GenBank/DDBJ databases">
        <authorList>
            <person name="Amaro Gonzalez C."/>
        </authorList>
    </citation>
    <scope>NUCLEOTIDE SEQUENCE</scope>
</reference>
<organism evidence="1">
    <name type="scientific">Anguilla anguilla</name>
    <name type="common">European freshwater eel</name>
    <name type="synonym">Muraena anguilla</name>
    <dbReference type="NCBI Taxonomy" id="7936"/>
    <lineage>
        <taxon>Eukaryota</taxon>
        <taxon>Metazoa</taxon>
        <taxon>Chordata</taxon>
        <taxon>Craniata</taxon>
        <taxon>Vertebrata</taxon>
        <taxon>Euteleostomi</taxon>
        <taxon>Actinopterygii</taxon>
        <taxon>Neopterygii</taxon>
        <taxon>Teleostei</taxon>
        <taxon>Anguilliformes</taxon>
        <taxon>Anguillidae</taxon>
        <taxon>Anguilla</taxon>
    </lineage>
</organism>
<accession>A0A0E9X8J3</accession>
<dbReference type="AlphaFoldDB" id="A0A0E9X8J3"/>
<protein>
    <submittedName>
        <fullName evidence="1">Uncharacterized protein</fullName>
    </submittedName>
</protein>
<sequence length="47" mass="5218">MNLTVKLQVVGCVTGNYLQEHSKMAFLPVGDNIRHLKSFAKVMSSPK</sequence>
<reference evidence="1" key="2">
    <citation type="journal article" date="2015" name="Fish Shellfish Immunol.">
        <title>Early steps in the European eel (Anguilla anguilla)-Vibrio vulnificus interaction in the gills: Role of the RtxA13 toxin.</title>
        <authorList>
            <person name="Callol A."/>
            <person name="Pajuelo D."/>
            <person name="Ebbesson L."/>
            <person name="Teles M."/>
            <person name="MacKenzie S."/>
            <person name="Amaro C."/>
        </authorList>
    </citation>
    <scope>NUCLEOTIDE SEQUENCE</scope>
</reference>
<dbReference type="EMBL" id="GBXM01009510">
    <property type="protein sequence ID" value="JAH99067.1"/>
    <property type="molecule type" value="Transcribed_RNA"/>
</dbReference>